<feature type="region of interest" description="Disordered" evidence="1">
    <location>
        <begin position="88"/>
        <end position="110"/>
    </location>
</feature>
<dbReference type="EMBL" id="QOVW01000019">
    <property type="protein sequence ID" value="RDB36890.1"/>
    <property type="molecule type" value="Genomic_DNA"/>
</dbReference>
<dbReference type="Proteomes" id="UP000253934">
    <property type="component" value="Unassembled WGS sequence"/>
</dbReference>
<reference evidence="2" key="1">
    <citation type="submission" date="2018-04" db="EMBL/GenBank/DDBJ databases">
        <title>Draft genome sequence of the Candidatus Spirobacillus cienkowskii, a pathogen of freshwater Daphnia species, reconstructed from hemolymph metagenomic reads.</title>
        <authorList>
            <person name="Bresciani L."/>
            <person name="Lemos L.N."/>
            <person name="Wale N."/>
            <person name="Lin J.Y."/>
            <person name="Fernandes G.R."/>
            <person name="Duffy M.A."/>
            <person name="Rodrigues J.M."/>
        </authorList>
    </citation>
    <scope>NUCLEOTIDE SEQUENCE [LARGE SCALE GENOMIC DNA]</scope>
    <source>
        <strain evidence="2">Binning01</strain>
    </source>
</reference>
<name>A0A369KU52_9BACT</name>
<dbReference type="InterPro" id="IPR036567">
    <property type="entry name" value="RHF-like"/>
</dbReference>
<feature type="compositionally biased region" description="Basic residues" evidence="1">
    <location>
        <begin position="88"/>
        <end position="100"/>
    </location>
</feature>
<sequence>MSIQIAAHGFELTQALKEVCESEIKDKLYPIALSQVSTKWTLSIEREQQIAHLIWTDGAFNGNVTVKTLDMYNSIHQCAKKAVEQMKKSHAKKQNHHKGNRNIYTVSIND</sequence>
<evidence type="ECO:0000256" key="1">
    <source>
        <dbReference type="SAM" id="MobiDB-lite"/>
    </source>
</evidence>
<evidence type="ECO:0000313" key="3">
    <source>
        <dbReference type="Proteomes" id="UP000253934"/>
    </source>
</evidence>
<dbReference type="Gene3D" id="3.30.160.100">
    <property type="entry name" value="Ribosome hibernation promotion factor-like"/>
    <property type="match status" value="1"/>
</dbReference>
<dbReference type="InterPro" id="IPR003489">
    <property type="entry name" value="RHF/RaiA"/>
</dbReference>
<evidence type="ECO:0000313" key="2">
    <source>
        <dbReference type="EMBL" id="RDB36890.1"/>
    </source>
</evidence>
<dbReference type="RefSeq" id="WP_338635733.1">
    <property type="nucleotide sequence ID" value="NZ_CP146516.1"/>
</dbReference>
<protein>
    <submittedName>
        <fullName evidence="2">HPF/RaiA family ribosome-associated protein</fullName>
    </submittedName>
</protein>
<proteinExistence type="predicted"/>
<organism evidence="2 3">
    <name type="scientific">Spirobacillus cienkowskii</name>
    <dbReference type="NCBI Taxonomy" id="495820"/>
    <lineage>
        <taxon>Bacteria</taxon>
        <taxon>Pseudomonadati</taxon>
        <taxon>Bdellovibrionota</taxon>
        <taxon>Oligoflexia</taxon>
        <taxon>Silvanigrellales</taxon>
        <taxon>Spirobacillus</taxon>
    </lineage>
</organism>
<dbReference type="SUPFAM" id="SSF69754">
    <property type="entry name" value="Ribosome binding protein Y (YfiA homologue)"/>
    <property type="match status" value="1"/>
</dbReference>
<comment type="caution">
    <text evidence="2">The sequence shown here is derived from an EMBL/GenBank/DDBJ whole genome shotgun (WGS) entry which is preliminary data.</text>
</comment>
<accession>A0A369KU52</accession>
<dbReference type="AlphaFoldDB" id="A0A369KU52"/>
<gene>
    <name evidence="2" type="ORF">DCC88_02805</name>
</gene>
<keyword evidence="3" id="KW-1185">Reference proteome</keyword>
<dbReference type="Pfam" id="PF02482">
    <property type="entry name" value="Ribosomal_S30AE"/>
    <property type="match status" value="1"/>
</dbReference>